<comment type="caution">
    <text evidence="1">The sequence shown here is derived from an EMBL/GenBank/DDBJ whole genome shotgun (WGS) entry which is preliminary data.</text>
</comment>
<dbReference type="AlphaFoldDB" id="A0A8J6IUU6"/>
<reference evidence="1" key="1">
    <citation type="journal article" date="2018" name="Int. J. Syst. Evol. Microbiol.">
        <title>Neptunicella marina gen. nov., sp. nov., isolated from surface seawater.</title>
        <authorList>
            <person name="Liu X."/>
            <person name="Lai Q."/>
            <person name="Du Y."/>
            <person name="Zhang X."/>
            <person name="Liu Z."/>
            <person name="Sun F."/>
            <person name="Shao Z."/>
        </authorList>
    </citation>
    <scope>NUCLEOTIDE SEQUENCE</scope>
    <source>
        <strain evidence="1">S27-2</strain>
    </source>
</reference>
<dbReference type="Pfam" id="PF14052">
    <property type="entry name" value="Caps_assemb_Wzi"/>
    <property type="match status" value="1"/>
</dbReference>
<dbReference type="EMBL" id="JACNEP010000005">
    <property type="protein sequence ID" value="MBC3765898.1"/>
    <property type="molecule type" value="Genomic_DNA"/>
</dbReference>
<proteinExistence type="predicted"/>
<evidence type="ECO:0000313" key="2">
    <source>
        <dbReference type="Proteomes" id="UP000601768"/>
    </source>
</evidence>
<accession>A0A8J6IUU6</accession>
<gene>
    <name evidence="1" type="ORF">H8B19_08415</name>
</gene>
<evidence type="ECO:0000313" key="1">
    <source>
        <dbReference type="EMBL" id="MBC3765898.1"/>
    </source>
</evidence>
<organism evidence="1 2">
    <name type="scientific">Neptunicella marina</name>
    <dbReference type="NCBI Taxonomy" id="2125989"/>
    <lineage>
        <taxon>Bacteria</taxon>
        <taxon>Pseudomonadati</taxon>
        <taxon>Pseudomonadota</taxon>
        <taxon>Gammaproteobacteria</taxon>
        <taxon>Alteromonadales</taxon>
        <taxon>Alteromonadaceae</taxon>
        <taxon>Neptunicella</taxon>
    </lineage>
</organism>
<dbReference type="InterPro" id="IPR026950">
    <property type="entry name" value="Caps_assemb_Wzi"/>
</dbReference>
<name>A0A8J6IUU6_9ALTE</name>
<dbReference type="RefSeq" id="WP_186506354.1">
    <property type="nucleotide sequence ID" value="NZ_JACNEP010000005.1"/>
</dbReference>
<dbReference type="InterPro" id="IPR038636">
    <property type="entry name" value="Wzi_sf"/>
</dbReference>
<dbReference type="Gene3D" id="2.40.160.130">
    <property type="entry name" value="Capsule assembly protein Wzi"/>
    <property type="match status" value="1"/>
</dbReference>
<reference evidence="1" key="2">
    <citation type="submission" date="2020-08" db="EMBL/GenBank/DDBJ databases">
        <authorList>
            <person name="Lai Q."/>
        </authorList>
    </citation>
    <scope>NUCLEOTIDE SEQUENCE</scope>
    <source>
        <strain evidence="1">S27-2</strain>
    </source>
</reference>
<sequence length="488" mass="54597">MDVKAVSKLSLVIISTAFVSRVTLASPWIGTTDPLLHQDLLLLVEQGYLNVAATSYPVPWKGIDGQLDSLQTEILTPEAQLAAQRLRFYLSAQQNQSFQRMAKIQLANQANRFHNFAEPQSDKNQLQFNTEFTSGRWAAKISANIGSDSNNFDQSYIAYQLGDWNLRAGAINQWWGPANGSSLILSDNARPVPSVSLSRSTAVASESAWLSWLGPWYFTAQLGETGDKREIDGVKLWRTRFNFQPVKGLEIGLSWAAMWGGEGQGNGFKDFIDIITFRPECANNAQQCDDSLDTKKGNQLAGYDIRYSFSVAGQPLSIYAQQIGEDAVDYYRVTDKATLAGISTYLWGHKIYLEHSDTNVACGNTGSTEKNCYYEHSLYQSGYRHYQRAIGSTFDSDATVTSLGINKHFADGAAYAVTLNIADLNKDQTKPSPLLLANHEKLTELSGYYQFPYLDWLIKLGAKYSQSRLQDAENKRDSLIYTEMRYHF</sequence>
<keyword evidence="2" id="KW-1185">Reference proteome</keyword>
<dbReference type="Proteomes" id="UP000601768">
    <property type="component" value="Unassembled WGS sequence"/>
</dbReference>
<protein>
    <submittedName>
        <fullName evidence="1">Capsule assembly Wzi family protein</fullName>
    </submittedName>
</protein>